<accession>A0A832ZJE9</accession>
<evidence type="ECO:0000256" key="6">
    <source>
        <dbReference type="ARBA" id="ARBA00022801"/>
    </source>
</evidence>
<dbReference type="Gene3D" id="2.40.30.10">
    <property type="entry name" value="Translation factors"/>
    <property type="match status" value="2"/>
</dbReference>
<name>A0A832ZJE9_9EURY</name>
<dbReference type="SUPFAM" id="SSF50447">
    <property type="entry name" value="Translation proteins"/>
    <property type="match status" value="1"/>
</dbReference>
<evidence type="ECO:0000256" key="3">
    <source>
        <dbReference type="ARBA" id="ARBA00022723"/>
    </source>
</evidence>
<dbReference type="GO" id="GO:0003746">
    <property type="term" value="F:translation elongation factor activity"/>
    <property type="evidence" value="ECO:0007669"/>
    <property type="project" value="UniProtKB-KW"/>
</dbReference>
<keyword evidence="7" id="KW-0460">Magnesium</keyword>
<dbReference type="Pfam" id="PF03144">
    <property type="entry name" value="GTP_EFTU_D2"/>
    <property type="match status" value="1"/>
</dbReference>
<keyword evidence="4" id="KW-0547">Nucleotide-binding</keyword>
<reference evidence="11" key="1">
    <citation type="journal article" date="2020" name="ISME J.">
        <title>Gammaproteobacteria mediating utilization of methyl-, sulfur- and petroleum organic compounds in deep ocean hydrothermal plumes.</title>
        <authorList>
            <person name="Zhou Z."/>
            <person name="Liu Y."/>
            <person name="Pan J."/>
            <person name="Cron B.R."/>
            <person name="Toner B.M."/>
            <person name="Anantharaman K."/>
            <person name="Breier J.A."/>
            <person name="Dick G.J."/>
            <person name="Li M."/>
        </authorList>
    </citation>
    <scope>NUCLEOTIDE SEQUENCE</scope>
    <source>
        <strain evidence="11">SZUA-1471</strain>
    </source>
</reference>
<dbReference type="FunFam" id="2.40.30.10:FF:000003">
    <property type="entry name" value="Elongation factor 1-alpha"/>
    <property type="match status" value="1"/>
</dbReference>
<dbReference type="FunFam" id="2.40.30.10:FF:000005">
    <property type="entry name" value="Elongation factor 1-alpha"/>
    <property type="match status" value="1"/>
</dbReference>
<comment type="caution">
    <text evidence="11">The sequence shown here is derived from an EMBL/GenBank/DDBJ whole genome shotgun (WGS) entry which is preliminary data.</text>
</comment>
<keyword evidence="3" id="KW-0479">Metal-binding</keyword>
<dbReference type="SUPFAM" id="SSF50465">
    <property type="entry name" value="EF-Tu/eEF-1alpha/eIF2-gamma C-terminal domain"/>
    <property type="match status" value="1"/>
</dbReference>
<keyword evidence="2" id="KW-0963">Cytoplasm</keyword>
<dbReference type="GO" id="GO:0005737">
    <property type="term" value="C:cytoplasm"/>
    <property type="evidence" value="ECO:0007669"/>
    <property type="project" value="UniProtKB-SubCell"/>
</dbReference>
<keyword evidence="5 11" id="KW-0251">Elongation factor</keyword>
<dbReference type="CDD" id="cd03705">
    <property type="entry name" value="EF1_alpha_III"/>
    <property type="match status" value="1"/>
</dbReference>
<dbReference type="InterPro" id="IPR050100">
    <property type="entry name" value="TRAFAC_GTPase_members"/>
</dbReference>
<dbReference type="EMBL" id="DQUO01000032">
    <property type="protein sequence ID" value="HIP91229.1"/>
    <property type="molecule type" value="Genomic_DNA"/>
</dbReference>
<dbReference type="InterPro" id="IPR054696">
    <property type="entry name" value="GTP-eEF1A_C"/>
</dbReference>
<keyword evidence="6" id="KW-0378">Hydrolase</keyword>
<evidence type="ECO:0000259" key="10">
    <source>
        <dbReference type="PROSITE" id="PS51722"/>
    </source>
</evidence>
<dbReference type="InterPro" id="IPR009000">
    <property type="entry name" value="Transl_B-barrel_sf"/>
</dbReference>
<keyword evidence="8" id="KW-0648">Protein biosynthesis</keyword>
<evidence type="ECO:0000313" key="11">
    <source>
        <dbReference type="EMBL" id="HIP91229.1"/>
    </source>
</evidence>
<evidence type="ECO:0000256" key="7">
    <source>
        <dbReference type="ARBA" id="ARBA00022842"/>
    </source>
</evidence>
<protein>
    <submittedName>
        <fullName evidence="11">Translation elongation factor EF-1 subunit alpha</fullName>
    </submittedName>
</protein>
<dbReference type="CDD" id="cd03693">
    <property type="entry name" value="EF1_alpha_II"/>
    <property type="match status" value="1"/>
</dbReference>
<dbReference type="NCBIfam" id="NF008969">
    <property type="entry name" value="PRK12317.1"/>
    <property type="match status" value="1"/>
</dbReference>
<evidence type="ECO:0000256" key="1">
    <source>
        <dbReference type="ARBA" id="ARBA00004496"/>
    </source>
</evidence>
<dbReference type="PRINTS" id="PR00315">
    <property type="entry name" value="ELONGATNFCT"/>
</dbReference>
<comment type="subcellular location">
    <subcellularLocation>
        <location evidence="1">Cytoplasm</location>
    </subcellularLocation>
</comment>
<sequence>TKNYEVTIVDCPGHRDFIKNMITGASQADAAVLVVDVNDAKTGIQPQTKEHLFLIRTLGVNQLAVAINKMDTVNYSEEEYKKCKEMISQLLRILGYNPDSIHFVPIAAYHGDNVVKRSDKMPWYKGPTLVEVIDSFKLPEKPIDKPLRLPIQDVYSITGVGTVPVGRVETGVMKVGDKIVFEPAGVSGEVKSIEMHHEPIQQAEPGDNIGFNVRGVSKKDIKRGDVVGHPDNPPTVASEFTAQIVVLQHPTVITAGYTPVFHAHTAQVACTFTELLKKLNPATGEVVEENPDYLKTGDAAIVKVVPTKPMVIENVREIPQLGRFAIRDMGMTVAAGMCIDVKPKNK</sequence>
<dbReference type="GO" id="GO:0005525">
    <property type="term" value="F:GTP binding"/>
    <property type="evidence" value="ECO:0007669"/>
    <property type="project" value="UniProtKB-KW"/>
</dbReference>
<evidence type="ECO:0000256" key="8">
    <source>
        <dbReference type="ARBA" id="ARBA00022917"/>
    </source>
</evidence>
<keyword evidence="9" id="KW-0342">GTP-binding</keyword>
<dbReference type="Proteomes" id="UP000618343">
    <property type="component" value="Unassembled WGS sequence"/>
</dbReference>
<dbReference type="InterPro" id="IPR000795">
    <property type="entry name" value="T_Tr_GTP-bd_dom"/>
</dbReference>
<dbReference type="Pfam" id="PF22594">
    <property type="entry name" value="GTP-eEF1A_C"/>
    <property type="match status" value="1"/>
</dbReference>
<dbReference type="InterPro" id="IPR027417">
    <property type="entry name" value="P-loop_NTPase"/>
</dbReference>
<evidence type="ECO:0000256" key="4">
    <source>
        <dbReference type="ARBA" id="ARBA00022741"/>
    </source>
</evidence>
<dbReference type="PROSITE" id="PS51722">
    <property type="entry name" value="G_TR_2"/>
    <property type="match status" value="1"/>
</dbReference>
<dbReference type="Gene3D" id="3.40.50.300">
    <property type="entry name" value="P-loop containing nucleotide triphosphate hydrolases"/>
    <property type="match status" value="1"/>
</dbReference>
<evidence type="ECO:0000256" key="2">
    <source>
        <dbReference type="ARBA" id="ARBA00022490"/>
    </source>
</evidence>
<dbReference type="InterPro" id="IPR004539">
    <property type="entry name" value="Transl_elong_EF1A_euk/arc"/>
</dbReference>
<feature type="domain" description="Tr-type G" evidence="10">
    <location>
        <begin position="1"/>
        <end position="143"/>
    </location>
</feature>
<dbReference type="InterPro" id="IPR004161">
    <property type="entry name" value="EFTu-like_2"/>
</dbReference>
<dbReference type="PANTHER" id="PTHR23115">
    <property type="entry name" value="TRANSLATION FACTOR"/>
    <property type="match status" value="1"/>
</dbReference>
<dbReference type="Pfam" id="PF00009">
    <property type="entry name" value="GTP_EFTU"/>
    <property type="match status" value="1"/>
</dbReference>
<organism evidence="11 12">
    <name type="scientific">Methanothermococcus okinawensis</name>
    <dbReference type="NCBI Taxonomy" id="155863"/>
    <lineage>
        <taxon>Archaea</taxon>
        <taxon>Methanobacteriati</taxon>
        <taxon>Methanobacteriota</taxon>
        <taxon>Methanomada group</taxon>
        <taxon>Methanococci</taxon>
        <taxon>Methanococcales</taxon>
        <taxon>Methanococcaceae</taxon>
        <taxon>Methanothermococcus</taxon>
    </lineage>
</organism>
<evidence type="ECO:0000313" key="12">
    <source>
        <dbReference type="Proteomes" id="UP000618343"/>
    </source>
</evidence>
<dbReference type="SUPFAM" id="SSF52540">
    <property type="entry name" value="P-loop containing nucleoside triphosphate hydrolases"/>
    <property type="match status" value="1"/>
</dbReference>
<dbReference type="AlphaFoldDB" id="A0A832ZJE9"/>
<proteinExistence type="predicted"/>
<dbReference type="GO" id="GO:0003924">
    <property type="term" value="F:GTPase activity"/>
    <property type="evidence" value="ECO:0007669"/>
    <property type="project" value="InterPro"/>
</dbReference>
<dbReference type="NCBIfam" id="TIGR00483">
    <property type="entry name" value="EF-1_alpha"/>
    <property type="match status" value="1"/>
</dbReference>
<gene>
    <name evidence="11" type="primary">tuf</name>
    <name evidence="11" type="ORF">EYH21_02890</name>
</gene>
<dbReference type="GO" id="GO:0046872">
    <property type="term" value="F:metal ion binding"/>
    <property type="evidence" value="ECO:0007669"/>
    <property type="project" value="UniProtKB-KW"/>
</dbReference>
<evidence type="ECO:0000256" key="5">
    <source>
        <dbReference type="ARBA" id="ARBA00022768"/>
    </source>
</evidence>
<evidence type="ECO:0000256" key="9">
    <source>
        <dbReference type="ARBA" id="ARBA00023134"/>
    </source>
</evidence>
<dbReference type="InterPro" id="IPR009001">
    <property type="entry name" value="Transl_elong_EF1A/Init_IF2_C"/>
</dbReference>
<feature type="non-terminal residue" evidence="11">
    <location>
        <position position="1"/>
    </location>
</feature>